<dbReference type="Pfam" id="PF13639">
    <property type="entry name" value="zf-RING_2"/>
    <property type="match status" value="1"/>
</dbReference>
<feature type="region of interest" description="Disordered" evidence="2">
    <location>
        <begin position="153"/>
        <end position="305"/>
    </location>
</feature>
<sequence>MEANDSSHAQETLELEEGRVAGPRWAQLEEESVRDHRADVAALWCRRIAGLLVWGFVAFIFSQLWEVAWELKDLKLMGVCLLVTVSLLYVLVKRYQNIRETGLSGVELVRALAVDDPGGVRLRGVSRKARAMCIDFKYDPEGVFRERSAGRGFEMYPTQRPGGGASSGSGSGSPSSSSLRGPSRTKGEGKEEEEEEEETAGADGSRKGSQGRRRGRWPWDRGGSGSDDSSIGQGGDGDGANDTEETLITRREEQRRRQGQSPPSAAKPSGVSGSANEGVSSNSNNPDAAELGQPPPPPLPPPAYLERDGRQVIRASELNASCSVCLFGYFVDEAVTLLPCGHLYHTECIDIWMRDHVDCPYCRADMNVWCNSGGEFSGAGVYRNQAAAAAAPPTVPTAASRTAGGDGGGAVAGGAGDVPLSTAASSSEDPPS</sequence>
<dbReference type="OrthoDB" id="193236at2759"/>
<dbReference type="InParanoid" id="D8LS07"/>
<dbReference type="GO" id="GO:0061630">
    <property type="term" value="F:ubiquitin protein ligase activity"/>
    <property type="evidence" value="ECO:0007669"/>
    <property type="project" value="TreeGrafter"/>
</dbReference>
<dbReference type="AlphaFoldDB" id="D8LS07"/>
<keyword evidence="3" id="KW-0812">Transmembrane</keyword>
<dbReference type="InterPro" id="IPR001841">
    <property type="entry name" value="Znf_RING"/>
</dbReference>
<reference evidence="5 6" key="1">
    <citation type="journal article" date="2010" name="Nature">
        <title>The Ectocarpus genome and the independent evolution of multicellularity in brown algae.</title>
        <authorList>
            <person name="Cock J.M."/>
            <person name="Sterck L."/>
            <person name="Rouze P."/>
            <person name="Scornet D."/>
            <person name="Allen A.E."/>
            <person name="Amoutzias G."/>
            <person name="Anthouard V."/>
            <person name="Artiguenave F."/>
            <person name="Aury J.M."/>
            <person name="Badger J.H."/>
            <person name="Beszteri B."/>
            <person name="Billiau K."/>
            <person name="Bonnet E."/>
            <person name="Bothwell J.H."/>
            <person name="Bowler C."/>
            <person name="Boyen C."/>
            <person name="Brownlee C."/>
            <person name="Carrano C.J."/>
            <person name="Charrier B."/>
            <person name="Cho G.Y."/>
            <person name="Coelho S.M."/>
            <person name="Collen J."/>
            <person name="Corre E."/>
            <person name="Da Silva C."/>
            <person name="Delage L."/>
            <person name="Delaroque N."/>
            <person name="Dittami S.M."/>
            <person name="Doulbeau S."/>
            <person name="Elias M."/>
            <person name="Farnham G."/>
            <person name="Gachon C.M."/>
            <person name="Gschloessl B."/>
            <person name="Heesch S."/>
            <person name="Jabbari K."/>
            <person name="Jubin C."/>
            <person name="Kawai H."/>
            <person name="Kimura K."/>
            <person name="Kloareg B."/>
            <person name="Kupper F.C."/>
            <person name="Lang D."/>
            <person name="Le Bail A."/>
            <person name="Leblanc C."/>
            <person name="Lerouge P."/>
            <person name="Lohr M."/>
            <person name="Lopez P.J."/>
            <person name="Martens C."/>
            <person name="Maumus F."/>
            <person name="Michel G."/>
            <person name="Miranda-Saavedra D."/>
            <person name="Morales J."/>
            <person name="Moreau H."/>
            <person name="Motomura T."/>
            <person name="Nagasato C."/>
            <person name="Napoli C.A."/>
            <person name="Nelson D.R."/>
            <person name="Nyvall-Collen P."/>
            <person name="Peters A.F."/>
            <person name="Pommier C."/>
            <person name="Potin P."/>
            <person name="Poulain J."/>
            <person name="Quesneville H."/>
            <person name="Read B."/>
            <person name="Rensing S.A."/>
            <person name="Ritter A."/>
            <person name="Rousvoal S."/>
            <person name="Samanta M."/>
            <person name="Samson G."/>
            <person name="Schroeder D.C."/>
            <person name="Segurens B."/>
            <person name="Strittmatter M."/>
            <person name="Tonon T."/>
            <person name="Tregear J.W."/>
            <person name="Valentin K."/>
            <person name="von Dassow P."/>
            <person name="Yamagishi T."/>
            <person name="Van de Peer Y."/>
            <person name="Wincker P."/>
        </authorList>
    </citation>
    <scope>NUCLEOTIDE SEQUENCE [LARGE SCALE GENOMIC DNA]</scope>
    <source>
        <strain evidence="6">Ec32 / CCAP1310/4</strain>
    </source>
</reference>
<feature type="compositionally biased region" description="Gly residues" evidence="2">
    <location>
        <begin position="404"/>
        <end position="416"/>
    </location>
</feature>
<keyword evidence="6" id="KW-1185">Reference proteome</keyword>
<dbReference type="InterPro" id="IPR013083">
    <property type="entry name" value="Znf_RING/FYVE/PHD"/>
</dbReference>
<feature type="compositionally biased region" description="Polar residues" evidence="2">
    <location>
        <begin position="422"/>
        <end position="432"/>
    </location>
</feature>
<feature type="compositionally biased region" description="Low complexity" evidence="2">
    <location>
        <begin position="172"/>
        <end position="184"/>
    </location>
</feature>
<dbReference type="SUPFAM" id="SSF57850">
    <property type="entry name" value="RING/U-box"/>
    <property type="match status" value="1"/>
</dbReference>
<dbReference type="eggNOG" id="KOG0800">
    <property type="taxonomic scope" value="Eukaryota"/>
</dbReference>
<dbReference type="EMBL" id="FN648926">
    <property type="protein sequence ID" value="CBN73791.1"/>
    <property type="molecule type" value="Genomic_DNA"/>
</dbReference>
<keyword evidence="1" id="KW-0863">Zinc-finger</keyword>
<evidence type="ECO:0000259" key="4">
    <source>
        <dbReference type="PROSITE" id="PS50089"/>
    </source>
</evidence>
<dbReference type="STRING" id="2880.D8LS07"/>
<feature type="domain" description="RING-type" evidence="4">
    <location>
        <begin position="322"/>
        <end position="363"/>
    </location>
</feature>
<evidence type="ECO:0000313" key="6">
    <source>
        <dbReference type="Proteomes" id="UP000002630"/>
    </source>
</evidence>
<keyword evidence="1" id="KW-0862">Zinc</keyword>
<evidence type="ECO:0000256" key="1">
    <source>
        <dbReference type="PROSITE-ProRule" id="PRU00175"/>
    </source>
</evidence>
<feature type="compositionally biased region" description="Gly residues" evidence="2">
    <location>
        <begin position="161"/>
        <end position="171"/>
    </location>
</feature>
<accession>D8LS07</accession>
<feature type="compositionally biased region" description="Low complexity" evidence="2">
    <location>
        <begin position="392"/>
        <end position="403"/>
    </location>
</feature>
<feature type="transmembrane region" description="Helical" evidence="3">
    <location>
        <begin position="44"/>
        <end position="62"/>
    </location>
</feature>
<proteinExistence type="predicted"/>
<dbReference type="EMBL" id="FN649731">
    <property type="protein sequence ID" value="CBN73791.1"/>
    <property type="molecule type" value="Genomic_DNA"/>
</dbReference>
<dbReference type="PANTHER" id="PTHR22765:SF434">
    <property type="entry name" value="GB|AAD18119.1-RELATED"/>
    <property type="match status" value="1"/>
</dbReference>
<name>D8LS07_ECTSI</name>
<organism evidence="5 6">
    <name type="scientific">Ectocarpus siliculosus</name>
    <name type="common">Brown alga</name>
    <name type="synonym">Conferva siliculosa</name>
    <dbReference type="NCBI Taxonomy" id="2880"/>
    <lineage>
        <taxon>Eukaryota</taxon>
        <taxon>Sar</taxon>
        <taxon>Stramenopiles</taxon>
        <taxon>Ochrophyta</taxon>
        <taxon>PX clade</taxon>
        <taxon>Phaeophyceae</taxon>
        <taxon>Ectocarpales</taxon>
        <taxon>Ectocarpaceae</taxon>
        <taxon>Ectocarpus</taxon>
    </lineage>
</organism>
<dbReference type="PANTHER" id="PTHR22765">
    <property type="entry name" value="RING FINGER AND PROTEASE ASSOCIATED DOMAIN-CONTAINING"/>
    <property type="match status" value="1"/>
</dbReference>
<dbReference type="SMART" id="SM00184">
    <property type="entry name" value="RING"/>
    <property type="match status" value="1"/>
</dbReference>
<dbReference type="Proteomes" id="UP000002630">
    <property type="component" value="Linkage Group LG06"/>
</dbReference>
<feature type="transmembrane region" description="Helical" evidence="3">
    <location>
        <begin position="74"/>
        <end position="92"/>
    </location>
</feature>
<dbReference type="GO" id="GO:0008270">
    <property type="term" value="F:zinc ion binding"/>
    <property type="evidence" value="ECO:0007669"/>
    <property type="project" value="UniProtKB-KW"/>
</dbReference>
<dbReference type="GO" id="GO:0006511">
    <property type="term" value="P:ubiquitin-dependent protein catabolic process"/>
    <property type="evidence" value="ECO:0007669"/>
    <property type="project" value="TreeGrafter"/>
</dbReference>
<gene>
    <name evidence="5" type="ORF">Esi_0007_0063</name>
</gene>
<evidence type="ECO:0000256" key="3">
    <source>
        <dbReference type="SAM" id="Phobius"/>
    </source>
</evidence>
<protein>
    <recommendedName>
        <fullName evidence="4">RING-type domain-containing protein</fullName>
    </recommendedName>
</protein>
<feature type="compositionally biased region" description="Pro residues" evidence="2">
    <location>
        <begin position="293"/>
        <end position="303"/>
    </location>
</feature>
<feature type="compositionally biased region" description="Acidic residues" evidence="2">
    <location>
        <begin position="190"/>
        <end position="200"/>
    </location>
</feature>
<dbReference type="PROSITE" id="PS50089">
    <property type="entry name" value="ZF_RING_2"/>
    <property type="match status" value="1"/>
</dbReference>
<dbReference type="Gene3D" id="3.30.40.10">
    <property type="entry name" value="Zinc/RING finger domain, C3HC4 (zinc finger)"/>
    <property type="match status" value="1"/>
</dbReference>
<feature type="region of interest" description="Disordered" evidence="2">
    <location>
        <begin position="392"/>
        <end position="432"/>
    </location>
</feature>
<evidence type="ECO:0000256" key="2">
    <source>
        <dbReference type="SAM" id="MobiDB-lite"/>
    </source>
</evidence>
<evidence type="ECO:0000313" key="5">
    <source>
        <dbReference type="EMBL" id="CBN73791.1"/>
    </source>
</evidence>
<keyword evidence="3" id="KW-1133">Transmembrane helix</keyword>
<keyword evidence="3" id="KW-0472">Membrane</keyword>
<feature type="compositionally biased region" description="Basic and acidic residues" evidence="2">
    <location>
        <begin position="247"/>
        <end position="256"/>
    </location>
</feature>
<dbReference type="InterPro" id="IPR051826">
    <property type="entry name" value="E3_ubiquitin-ligase_domain"/>
</dbReference>
<keyword evidence="1" id="KW-0479">Metal-binding</keyword>
<feature type="compositionally biased region" description="Polar residues" evidence="2">
    <location>
        <begin position="271"/>
        <end position="286"/>
    </location>
</feature>